<dbReference type="Proteomes" id="UP000305067">
    <property type="component" value="Unassembled WGS sequence"/>
</dbReference>
<proteinExistence type="predicted"/>
<gene>
    <name evidence="1" type="ORF">BDV98DRAFT_579243</name>
</gene>
<organism evidence="1 2">
    <name type="scientific">Pterulicium gracile</name>
    <dbReference type="NCBI Taxonomy" id="1884261"/>
    <lineage>
        <taxon>Eukaryota</taxon>
        <taxon>Fungi</taxon>
        <taxon>Dikarya</taxon>
        <taxon>Basidiomycota</taxon>
        <taxon>Agaricomycotina</taxon>
        <taxon>Agaricomycetes</taxon>
        <taxon>Agaricomycetidae</taxon>
        <taxon>Agaricales</taxon>
        <taxon>Pleurotineae</taxon>
        <taxon>Pterulaceae</taxon>
        <taxon>Pterulicium</taxon>
    </lineage>
</organism>
<accession>A0A5C3QVY7</accession>
<name>A0A5C3QVY7_9AGAR</name>
<evidence type="ECO:0000313" key="1">
    <source>
        <dbReference type="EMBL" id="TFL06165.1"/>
    </source>
</evidence>
<evidence type="ECO:0000313" key="2">
    <source>
        <dbReference type="Proteomes" id="UP000305067"/>
    </source>
</evidence>
<dbReference type="EMBL" id="ML178815">
    <property type="protein sequence ID" value="TFL06165.1"/>
    <property type="molecule type" value="Genomic_DNA"/>
</dbReference>
<sequence>MIIGSQYLSIEGLVFRAHVLSKRPNSKNLLVGGLSAVKVIRDVVVKGMSGNVLLSLLHSMLSFDTFRPRPLPEELEADRQRKTWSRMPTVKLKAKVAGPRTTNGGGSQEGLAIWINLQGLSAALGSRCLLRLPMSDGASARPLVGLSEVGFYDVLETESHDIAPAQRDTALTSVIEKMMVVEERMSAEGVHSGEFGLLQRREAARWRAHQTLGGRSRRMTQILTGRECSRHRQLQGYISVGRLHAPESEVAPLIPTWRSAESGIRPK</sequence>
<keyword evidence="2" id="KW-1185">Reference proteome</keyword>
<dbReference type="AlphaFoldDB" id="A0A5C3QVY7"/>
<protein>
    <submittedName>
        <fullName evidence="1">Uncharacterized protein</fullName>
    </submittedName>
</protein>
<reference evidence="1 2" key="1">
    <citation type="journal article" date="2019" name="Nat. Ecol. Evol.">
        <title>Megaphylogeny resolves global patterns of mushroom evolution.</title>
        <authorList>
            <person name="Varga T."/>
            <person name="Krizsan K."/>
            <person name="Foldi C."/>
            <person name="Dima B."/>
            <person name="Sanchez-Garcia M."/>
            <person name="Sanchez-Ramirez S."/>
            <person name="Szollosi G.J."/>
            <person name="Szarkandi J.G."/>
            <person name="Papp V."/>
            <person name="Albert L."/>
            <person name="Andreopoulos W."/>
            <person name="Angelini C."/>
            <person name="Antonin V."/>
            <person name="Barry K.W."/>
            <person name="Bougher N.L."/>
            <person name="Buchanan P."/>
            <person name="Buyck B."/>
            <person name="Bense V."/>
            <person name="Catcheside P."/>
            <person name="Chovatia M."/>
            <person name="Cooper J."/>
            <person name="Damon W."/>
            <person name="Desjardin D."/>
            <person name="Finy P."/>
            <person name="Geml J."/>
            <person name="Haridas S."/>
            <person name="Hughes K."/>
            <person name="Justo A."/>
            <person name="Karasinski D."/>
            <person name="Kautmanova I."/>
            <person name="Kiss B."/>
            <person name="Kocsube S."/>
            <person name="Kotiranta H."/>
            <person name="LaButti K.M."/>
            <person name="Lechner B.E."/>
            <person name="Liimatainen K."/>
            <person name="Lipzen A."/>
            <person name="Lukacs Z."/>
            <person name="Mihaltcheva S."/>
            <person name="Morgado L.N."/>
            <person name="Niskanen T."/>
            <person name="Noordeloos M.E."/>
            <person name="Ohm R.A."/>
            <person name="Ortiz-Santana B."/>
            <person name="Ovrebo C."/>
            <person name="Racz N."/>
            <person name="Riley R."/>
            <person name="Savchenko A."/>
            <person name="Shiryaev A."/>
            <person name="Soop K."/>
            <person name="Spirin V."/>
            <person name="Szebenyi C."/>
            <person name="Tomsovsky M."/>
            <person name="Tulloss R.E."/>
            <person name="Uehling J."/>
            <person name="Grigoriev I.V."/>
            <person name="Vagvolgyi C."/>
            <person name="Papp T."/>
            <person name="Martin F.M."/>
            <person name="Miettinen O."/>
            <person name="Hibbett D.S."/>
            <person name="Nagy L.G."/>
        </authorList>
    </citation>
    <scope>NUCLEOTIDE SEQUENCE [LARGE SCALE GENOMIC DNA]</scope>
    <source>
        <strain evidence="1 2">CBS 309.79</strain>
    </source>
</reference>